<dbReference type="AlphaFoldDB" id="X7EN45"/>
<name>X7EN45_9RHOB</name>
<protein>
    <recommendedName>
        <fullName evidence="3">Peptidase M15</fullName>
    </recommendedName>
</protein>
<dbReference type="OrthoDB" id="7171572at2"/>
<dbReference type="eggNOG" id="ENOG502ZCFZ">
    <property type="taxonomic scope" value="Bacteria"/>
</dbReference>
<organism evidence="1 2">
    <name type="scientific">Roseivivax halodurans JCM 10272</name>
    <dbReference type="NCBI Taxonomy" id="1449350"/>
    <lineage>
        <taxon>Bacteria</taxon>
        <taxon>Pseudomonadati</taxon>
        <taxon>Pseudomonadota</taxon>
        <taxon>Alphaproteobacteria</taxon>
        <taxon>Rhodobacterales</taxon>
        <taxon>Roseobacteraceae</taxon>
        <taxon>Roseivivax</taxon>
    </lineage>
</organism>
<accession>X7EN45</accession>
<keyword evidence="2" id="KW-1185">Reference proteome</keyword>
<dbReference type="EMBL" id="JALZ01000001">
    <property type="protein sequence ID" value="ETX16583.1"/>
    <property type="molecule type" value="Genomic_DNA"/>
</dbReference>
<dbReference type="InterPro" id="IPR009045">
    <property type="entry name" value="Zn_M74/Hedgehog-like"/>
</dbReference>
<sequence>MRTLERLGREQLSKHFYMRNFLYSEIGAIEGIRNVPDDPTLALTAGRMLATTLLEPLVETFGPIEVRSSYRAPAVNEFGNRHGLNCASTEANRAGHTWDALDAEGRMGACACIVIPWFAGRFEAGRDWRDLAWWLHDHLDYHAITFFARRAAFNLTWREAPERGISSWIGPTRSLLRFGEEPSEPLEDRRRRYADFPPFRGIAYPE</sequence>
<dbReference type="SUPFAM" id="SSF55166">
    <property type="entry name" value="Hedgehog/DD-peptidase"/>
    <property type="match status" value="1"/>
</dbReference>
<proteinExistence type="predicted"/>
<evidence type="ECO:0008006" key="3">
    <source>
        <dbReference type="Google" id="ProtNLM"/>
    </source>
</evidence>
<dbReference type="Proteomes" id="UP000022447">
    <property type="component" value="Unassembled WGS sequence"/>
</dbReference>
<evidence type="ECO:0000313" key="1">
    <source>
        <dbReference type="EMBL" id="ETX16583.1"/>
    </source>
</evidence>
<evidence type="ECO:0000313" key="2">
    <source>
        <dbReference type="Proteomes" id="UP000022447"/>
    </source>
</evidence>
<reference evidence="1 2" key="1">
    <citation type="submission" date="2014-01" db="EMBL/GenBank/DDBJ databases">
        <title>Roseivivax halodurans JCM 10272 Genome Sequencing.</title>
        <authorList>
            <person name="Lai Q."/>
            <person name="Li G."/>
            <person name="Shao Z."/>
        </authorList>
    </citation>
    <scope>NUCLEOTIDE SEQUENCE [LARGE SCALE GENOMIC DNA]</scope>
    <source>
        <strain evidence="1 2">JCM 10272</strain>
    </source>
</reference>
<comment type="caution">
    <text evidence="1">The sequence shown here is derived from an EMBL/GenBank/DDBJ whole genome shotgun (WGS) entry which is preliminary data.</text>
</comment>
<dbReference type="PATRIC" id="fig|1449350.3.peg.365"/>
<dbReference type="RefSeq" id="WP_037258117.1">
    <property type="nucleotide sequence ID" value="NZ_JALZ01000001.1"/>
</dbReference>
<gene>
    <name evidence="1" type="ORF">OCH239_01805</name>
</gene>
<dbReference type="STRING" id="1449350.OCH239_01805"/>